<proteinExistence type="inferred from homology"/>
<sequence>MNFDLKEILTASMVLFAVIDIIGSIPIILDLRKKVGHVQSEKASIVAAILMILFLFVGKEILSLIGIDVNSFAVAGSFIIFFLAIEMILGIQLYKDDAPETAAVVPLAFPLIAGAGTMTSILSLRAEYHTINIIIAILINIIFVYIVLKSSGKIEKVLGKQGINVIRKIFGVILLAIAVKLFTANIKELLTTI</sequence>
<feature type="transmembrane region" description="Helical" evidence="7">
    <location>
        <begin position="71"/>
        <end position="91"/>
    </location>
</feature>
<feature type="transmembrane region" description="Helical" evidence="7">
    <location>
        <begin position="43"/>
        <end position="65"/>
    </location>
</feature>
<feature type="transmembrane region" description="Helical" evidence="7">
    <location>
        <begin position="12"/>
        <end position="31"/>
    </location>
</feature>
<dbReference type="GO" id="GO:0005886">
    <property type="term" value="C:plasma membrane"/>
    <property type="evidence" value="ECO:0007669"/>
    <property type="project" value="UniProtKB-SubCell"/>
</dbReference>
<comment type="caution">
    <text evidence="8">The sequence shown here is derived from an EMBL/GenBank/DDBJ whole genome shotgun (WGS) entry which is preliminary data.</text>
</comment>
<evidence type="ECO:0000256" key="6">
    <source>
        <dbReference type="ARBA" id="ARBA00023136"/>
    </source>
</evidence>
<evidence type="ECO:0000313" key="9">
    <source>
        <dbReference type="Proteomes" id="UP000023541"/>
    </source>
</evidence>
<name>A0A023BP94_9FLAO</name>
<dbReference type="PANTHER" id="PTHR33508:SF1">
    <property type="entry name" value="UPF0056 MEMBRANE PROTEIN YHCE"/>
    <property type="match status" value="1"/>
</dbReference>
<dbReference type="STRING" id="1317122.ATO12_04620"/>
<dbReference type="NCBIfam" id="TIGR00427">
    <property type="entry name" value="NAAT family transporter"/>
    <property type="match status" value="1"/>
</dbReference>
<reference evidence="8 9" key="1">
    <citation type="submission" date="2014-04" db="EMBL/GenBank/DDBJ databases">
        <title>Aquimarina sp. 22II-S11-z7 Genome Sequencing.</title>
        <authorList>
            <person name="Lai Q."/>
        </authorList>
    </citation>
    <scope>NUCLEOTIDE SEQUENCE [LARGE SCALE GENOMIC DNA]</scope>
    <source>
        <strain evidence="8 9">22II-S11-z7</strain>
    </source>
</reference>
<feature type="transmembrane region" description="Helical" evidence="7">
    <location>
        <begin position="169"/>
        <end position="186"/>
    </location>
</feature>
<dbReference type="eggNOG" id="COG2095">
    <property type="taxonomic scope" value="Bacteria"/>
</dbReference>
<dbReference type="InterPro" id="IPR002771">
    <property type="entry name" value="Multi_antbiot-R_MarC"/>
</dbReference>
<evidence type="ECO:0000256" key="5">
    <source>
        <dbReference type="ARBA" id="ARBA00022989"/>
    </source>
</evidence>
<protein>
    <recommendedName>
        <fullName evidence="7">UPF0056 membrane protein</fullName>
    </recommendedName>
</protein>
<evidence type="ECO:0000256" key="3">
    <source>
        <dbReference type="ARBA" id="ARBA00022475"/>
    </source>
</evidence>
<keyword evidence="9" id="KW-1185">Reference proteome</keyword>
<dbReference type="EMBL" id="AQRA01000010">
    <property type="protein sequence ID" value="EZH71905.1"/>
    <property type="molecule type" value="Genomic_DNA"/>
</dbReference>
<evidence type="ECO:0000256" key="4">
    <source>
        <dbReference type="ARBA" id="ARBA00022692"/>
    </source>
</evidence>
<evidence type="ECO:0000256" key="7">
    <source>
        <dbReference type="RuleBase" id="RU362048"/>
    </source>
</evidence>
<evidence type="ECO:0000256" key="2">
    <source>
        <dbReference type="ARBA" id="ARBA00009784"/>
    </source>
</evidence>
<keyword evidence="4 7" id="KW-0812">Transmembrane</keyword>
<dbReference type="Pfam" id="PF01914">
    <property type="entry name" value="MarC"/>
    <property type="match status" value="1"/>
</dbReference>
<keyword evidence="6 7" id="KW-0472">Membrane</keyword>
<keyword evidence="3" id="KW-1003">Cell membrane</keyword>
<dbReference type="Proteomes" id="UP000023541">
    <property type="component" value="Unassembled WGS sequence"/>
</dbReference>
<feature type="transmembrane region" description="Helical" evidence="7">
    <location>
        <begin position="103"/>
        <end position="124"/>
    </location>
</feature>
<organism evidence="8 9">
    <name type="scientific">Aquimarina atlantica</name>
    <dbReference type="NCBI Taxonomy" id="1317122"/>
    <lineage>
        <taxon>Bacteria</taxon>
        <taxon>Pseudomonadati</taxon>
        <taxon>Bacteroidota</taxon>
        <taxon>Flavobacteriia</taxon>
        <taxon>Flavobacteriales</taxon>
        <taxon>Flavobacteriaceae</taxon>
        <taxon>Aquimarina</taxon>
    </lineage>
</organism>
<dbReference type="RefSeq" id="WP_034246069.1">
    <property type="nucleotide sequence ID" value="NZ_AQRA01000010.1"/>
</dbReference>
<evidence type="ECO:0000313" key="8">
    <source>
        <dbReference type="EMBL" id="EZH71905.1"/>
    </source>
</evidence>
<keyword evidence="5 7" id="KW-1133">Transmembrane helix</keyword>
<comment type="subcellular location">
    <subcellularLocation>
        <location evidence="1 7">Cell membrane</location>
        <topology evidence="1 7">Multi-pass membrane protein</topology>
    </subcellularLocation>
</comment>
<comment type="similarity">
    <text evidence="2 7">Belongs to the UPF0056 (MarC) family.</text>
</comment>
<evidence type="ECO:0000256" key="1">
    <source>
        <dbReference type="ARBA" id="ARBA00004651"/>
    </source>
</evidence>
<dbReference type="AlphaFoldDB" id="A0A023BP94"/>
<dbReference type="OrthoDB" id="978595at2"/>
<gene>
    <name evidence="8" type="ORF">ATO12_04620</name>
</gene>
<accession>A0A023BP94</accession>
<dbReference type="PANTHER" id="PTHR33508">
    <property type="entry name" value="UPF0056 MEMBRANE PROTEIN YHCE"/>
    <property type="match status" value="1"/>
</dbReference>
<feature type="transmembrane region" description="Helical" evidence="7">
    <location>
        <begin position="130"/>
        <end position="148"/>
    </location>
</feature>